<dbReference type="Pfam" id="PF04389">
    <property type="entry name" value="Peptidase_M28"/>
    <property type="match status" value="1"/>
</dbReference>
<dbReference type="GO" id="GO:0008235">
    <property type="term" value="F:metalloexopeptidase activity"/>
    <property type="evidence" value="ECO:0007669"/>
    <property type="project" value="InterPro"/>
</dbReference>
<accession>A0A327QE30</accession>
<feature type="domain" description="PDZ" evidence="1">
    <location>
        <begin position="458"/>
        <end position="530"/>
    </location>
</feature>
<protein>
    <submittedName>
        <fullName evidence="2">Zn-dependent M28 family amino/carboxypeptidase</fullName>
    </submittedName>
</protein>
<dbReference type="GO" id="GO:0006508">
    <property type="term" value="P:proteolysis"/>
    <property type="evidence" value="ECO:0007669"/>
    <property type="project" value="InterPro"/>
</dbReference>
<dbReference type="OrthoDB" id="1521787at2"/>
<gene>
    <name evidence="2" type="ORF">LX64_03748</name>
</gene>
<dbReference type="SUPFAM" id="SSF53187">
    <property type="entry name" value="Zn-dependent exopeptidases"/>
    <property type="match status" value="1"/>
</dbReference>
<organism evidence="2 3">
    <name type="scientific">Chitinophaga skermanii</name>
    <dbReference type="NCBI Taxonomy" id="331697"/>
    <lineage>
        <taxon>Bacteria</taxon>
        <taxon>Pseudomonadati</taxon>
        <taxon>Bacteroidota</taxon>
        <taxon>Chitinophagia</taxon>
        <taxon>Chitinophagales</taxon>
        <taxon>Chitinophagaceae</taxon>
        <taxon>Chitinophaga</taxon>
    </lineage>
</organism>
<keyword evidence="3" id="KW-1185">Reference proteome</keyword>
<dbReference type="Gene3D" id="3.40.630.10">
    <property type="entry name" value="Zn peptidases"/>
    <property type="match status" value="2"/>
</dbReference>
<dbReference type="GO" id="GO:0004180">
    <property type="term" value="F:carboxypeptidase activity"/>
    <property type="evidence" value="ECO:0007669"/>
    <property type="project" value="UniProtKB-KW"/>
</dbReference>
<dbReference type="Gene3D" id="2.30.42.10">
    <property type="match status" value="1"/>
</dbReference>
<reference evidence="2 3" key="1">
    <citation type="submission" date="2018-06" db="EMBL/GenBank/DDBJ databases">
        <title>Genomic Encyclopedia of Archaeal and Bacterial Type Strains, Phase II (KMG-II): from individual species to whole genera.</title>
        <authorList>
            <person name="Goeker M."/>
        </authorList>
    </citation>
    <scope>NUCLEOTIDE SEQUENCE [LARGE SCALE GENOMIC DNA]</scope>
    <source>
        <strain evidence="2 3">DSM 23857</strain>
    </source>
</reference>
<dbReference type="InterPro" id="IPR036034">
    <property type="entry name" value="PDZ_sf"/>
</dbReference>
<dbReference type="PANTHER" id="PTHR12147">
    <property type="entry name" value="METALLOPEPTIDASE M28 FAMILY MEMBER"/>
    <property type="match status" value="1"/>
</dbReference>
<dbReference type="SUPFAM" id="SSF50156">
    <property type="entry name" value="PDZ domain-like"/>
    <property type="match status" value="1"/>
</dbReference>
<sequence>MKQYLLLLPLGLTLGVNAQKKADRKVLASLQAHVAYLADDKLEGRRTGTAGEKLAYTYISEQMKAAGLTAKGEEGYLQTFVVREGVTAAPSAFLKINDKALKIGSEALVLPFSANKNAKGEVILHVNEPSNIWLVDAADWDEYDNPHADMFPVYQKKTQEAAKQGATAVIFYNGKEKGTTVEKWMSEKTNAGSIPAIWLDAATSKTFNDDDVDGYQIDLSAGLIPSKRTGTNVAGFIDNNATETIVFGAHYDHLGYGEDHNSLSTTNNEIHNGADDNASGTAALLELAKMLKASKLKKYNYLFLAFSGEELGLYGSKYYTEHSTIDLTNANYMINMDMVGRLSDTKGLEIGGVGTSPSWGAILKSAVPSNLKVSYDSSGVGPSDHTSFYLKNIPVLFFFTGSHSDYHKPSDDADKVNYEGQYTIIRTIYNIVDKTSNEPKLAFTKTKDKQTKSTRFSVSLGIMPDYTYDKGGVKVDGVSPGKVAEKAGISVGDIVVQLGKFEIRDMDSYMEALGSFKAGDKTNVKVKRGNEVKSYDIAF</sequence>
<dbReference type="Pfam" id="PF13180">
    <property type="entry name" value="PDZ_2"/>
    <property type="match status" value="1"/>
</dbReference>
<keyword evidence="2" id="KW-0645">Protease</keyword>
<evidence type="ECO:0000313" key="3">
    <source>
        <dbReference type="Proteomes" id="UP000249547"/>
    </source>
</evidence>
<keyword evidence="2" id="KW-0378">Hydrolase</keyword>
<dbReference type="InterPro" id="IPR045175">
    <property type="entry name" value="M28_fam"/>
</dbReference>
<name>A0A327QE30_9BACT</name>
<evidence type="ECO:0000313" key="2">
    <source>
        <dbReference type="EMBL" id="RAJ01533.1"/>
    </source>
</evidence>
<dbReference type="InterPro" id="IPR001478">
    <property type="entry name" value="PDZ"/>
</dbReference>
<proteinExistence type="predicted"/>
<dbReference type="PANTHER" id="PTHR12147:SF26">
    <property type="entry name" value="PEPTIDASE M28 DOMAIN-CONTAINING PROTEIN"/>
    <property type="match status" value="1"/>
</dbReference>
<dbReference type="SMART" id="SM00228">
    <property type="entry name" value="PDZ"/>
    <property type="match status" value="1"/>
</dbReference>
<dbReference type="AlphaFoldDB" id="A0A327QE30"/>
<dbReference type="InterPro" id="IPR007484">
    <property type="entry name" value="Peptidase_M28"/>
</dbReference>
<comment type="caution">
    <text evidence="2">The sequence shown here is derived from an EMBL/GenBank/DDBJ whole genome shotgun (WGS) entry which is preliminary data.</text>
</comment>
<dbReference type="Proteomes" id="UP000249547">
    <property type="component" value="Unassembled WGS sequence"/>
</dbReference>
<keyword evidence="2" id="KW-0121">Carboxypeptidase</keyword>
<dbReference type="EMBL" id="QLLL01000007">
    <property type="protein sequence ID" value="RAJ01533.1"/>
    <property type="molecule type" value="Genomic_DNA"/>
</dbReference>
<evidence type="ECO:0000259" key="1">
    <source>
        <dbReference type="SMART" id="SM00228"/>
    </source>
</evidence>
<dbReference type="RefSeq" id="WP_148707378.1">
    <property type="nucleotide sequence ID" value="NZ_QLLL01000007.1"/>
</dbReference>